<protein>
    <submittedName>
        <fullName evidence="1">Uncharacterized protein</fullName>
    </submittedName>
</protein>
<reference evidence="1 2" key="1">
    <citation type="submission" date="2020-02" db="EMBL/GenBank/DDBJ databases">
        <authorList>
            <person name="Hogendoorn C."/>
        </authorList>
    </citation>
    <scope>NUCLEOTIDE SEQUENCE [LARGE SCALE GENOMIC DNA]</scope>
    <source>
        <strain evidence="1">METHB21</strain>
    </source>
</reference>
<dbReference type="EMBL" id="CADCXN010000112">
    <property type="protein sequence ID" value="CAA9892681.1"/>
    <property type="molecule type" value="Genomic_DNA"/>
</dbReference>
<comment type="caution">
    <text evidence="1">The sequence shown here is derived from an EMBL/GenBank/DDBJ whole genome shotgun (WGS) entry which is preliminary data.</text>
</comment>
<gene>
    <name evidence="1" type="ORF">METHB2_790015</name>
</gene>
<sequence>MSGEIIADEAIAKLLKEGPSWATLFLKDFAIYHLIHALRGGDPLSRQADP</sequence>
<dbReference type="Proteomes" id="UP000494216">
    <property type="component" value="Unassembled WGS sequence"/>
</dbReference>
<name>A0A8S0WSE9_9GAMM</name>
<dbReference type="RefSeq" id="WP_174627425.1">
    <property type="nucleotide sequence ID" value="NZ_CADCXN010000112.1"/>
</dbReference>
<evidence type="ECO:0000313" key="1">
    <source>
        <dbReference type="EMBL" id="CAA9892681.1"/>
    </source>
</evidence>
<keyword evidence="2" id="KW-1185">Reference proteome</keyword>
<accession>A0A8S0WSE9</accession>
<dbReference type="AlphaFoldDB" id="A0A8S0WSE9"/>
<proteinExistence type="predicted"/>
<organism evidence="1 2">
    <name type="scientific">Candidatus Methylobacter favarea</name>
    <dbReference type="NCBI Taxonomy" id="2707345"/>
    <lineage>
        <taxon>Bacteria</taxon>
        <taxon>Pseudomonadati</taxon>
        <taxon>Pseudomonadota</taxon>
        <taxon>Gammaproteobacteria</taxon>
        <taxon>Methylococcales</taxon>
        <taxon>Methylococcaceae</taxon>
        <taxon>Methylobacter</taxon>
    </lineage>
</organism>
<evidence type="ECO:0000313" key="2">
    <source>
        <dbReference type="Proteomes" id="UP000494216"/>
    </source>
</evidence>